<feature type="region of interest" description="Disordered" evidence="1">
    <location>
        <begin position="177"/>
        <end position="276"/>
    </location>
</feature>
<organism evidence="2 3">
    <name type="scientific">Krasilnikovia cinnamomea</name>
    <dbReference type="NCBI Taxonomy" id="349313"/>
    <lineage>
        <taxon>Bacteria</taxon>
        <taxon>Bacillati</taxon>
        <taxon>Actinomycetota</taxon>
        <taxon>Actinomycetes</taxon>
        <taxon>Micromonosporales</taxon>
        <taxon>Micromonosporaceae</taxon>
        <taxon>Krasilnikovia</taxon>
    </lineage>
</organism>
<feature type="compositionally biased region" description="Gly residues" evidence="1">
    <location>
        <begin position="390"/>
        <end position="407"/>
    </location>
</feature>
<evidence type="ECO:0000313" key="2">
    <source>
        <dbReference type="EMBL" id="RZU51267.1"/>
    </source>
</evidence>
<accession>A0A4Q7ZK31</accession>
<evidence type="ECO:0000256" key="1">
    <source>
        <dbReference type="SAM" id="MobiDB-lite"/>
    </source>
</evidence>
<reference evidence="2 3" key="1">
    <citation type="submission" date="2019-02" db="EMBL/GenBank/DDBJ databases">
        <title>Sequencing the genomes of 1000 actinobacteria strains.</title>
        <authorList>
            <person name="Klenk H.-P."/>
        </authorList>
    </citation>
    <scope>NUCLEOTIDE SEQUENCE [LARGE SCALE GENOMIC DNA]</scope>
    <source>
        <strain evidence="2 3">DSM 45162</strain>
    </source>
</reference>
<feature type="compositionally biased region" description="Gly residues" evidence="1">
    <location>
        <begin position="456"/>
        <end position="469"/>
    </location>
</feature>
<feature type="compositionally biased region" description="Low complexity" evidence="1">
    <location>
        <begin position="257"/>
        <end position="266"/>
    </location>
</feature>
<feature type="compositionally biased region" description="Gly residues" evidence="1">
    <location>
        <begin position="476"/>
        <end position="491"/>
    </location>
</feature>
<feature type="compositionally biased region" description="Basic and acidic residues" evidence="1">
    <location>
        <begin position="496"/>
        <end position="508"/>
    </location>
</feature>
<dbReference type="AlphaFoldDB" id="A0A4Q7ZK31"/>
<gene>
    <name evidence="2" type="ORF">EV385_3077</name>
</gene>
<protein>
    <submittedName>
        <fullName evidence="2">Uncharacterized protein</fullName>
    </submittedName>
</protein>
<feature type="region of interest" description="Disordered" evidence="1">
    <location>
        <begin position="447"/>
        <end position="542"/>
    </location>
</feature>
<feature type="region of interest" description="Disordered" evidence="1">
    <location>
        <begin position="390"/>
        <end position="435"/>
    </location>
</feature>
<dbReference type="RefSeq" id="WP_130510061.1">
    <property type="nucleotide sequence ID" value="NZ_SHKY01000001.1"/>
</dbReference>
<sequence length="542" mass="52934">MGDYSGFDVKQLFNMVEAAEANLAPSHAQVDALNRAQQTLSAHQQALKNARAQLALRWPPETNAASNAYLVELDRLIAAVGDTALNCAVNVMHINLVSTAIVESRKTLKPMYDEYVANESALAKYEQEVHEFGDGAKDIPFGKNIAEGAKRLFSDPPVADGRQDELTQRVRQEMTSLAGAAQDGAARIQPPIPYQPPKVEISRDRIDEPPRPGGDGGGSTGGAVRPPRIDPPAHTRTPADGAVSAPGDQVGGAVVTSPVAGAHPGSSGSGPGLAGVIAPPALPTPVQPVPGAGIGPVPAPPGGVAGALPGLLPALGGAAAGLGPISSGGRIAGGVPAGELGAMRSAGGPLGGLRNGVIGGVPGVGEGPGVGRVPGMGGVSGVGGGPGVGRVSGVGGAGEGGLRGGAGARPRINPVGGVIGQEPGAGSAGRGPGARIAGQAGIAERAPGGRAAGQAGMAGRGSGGRGAGSAGMAERGPGGRAGGPMGMAGARGGRRGHGDSDEGQRWDPDNPWATAEGVDSVIAPDPASGDVDPGPGIIGLHR</sequence>
<proteinExistence type="predicted"/>
<feature type="compositionally biased region" description="Basic and acidic residues" evidence="1">
    <location>
        <begin position="200"/>
        <end position="210"/>
    </location>
</feature>
<keyword evidence="3" id="KW-1185">Reference proteome</keyword>
<comment type="caution">
    <text evidence="2">The sequence shown here is derived from an EMBL/GenBank/DDBJ whole genome shotgun (WGS) entry which is preliminary data.</text>
</comment>
<evidence type="ECO:0000313" key="3">
    <source>
        <dbReference type="Proteomes" id="UP000292564"/>
    </source>
</evidence>
<dbReference type="Proteomes" id="UP000292564">
    <property type="component" value="Unassembled WGS sequence"/>
</dbReference>
<dbReference type="OrthoDB" id="3384464at2"/>
<name>A0A4Q7ZK31_9ACTN</name>
<dbReference type="PRINTS" id="PR01500">
    <property type="entry name" value="TROPOELASTIN"/>
</dbReference>
<dbReference type="EMBL" id="SHKY01000001">
    <property type="protein sequence ID" value="RZU51267.1"/>
    <property type="molecule type" value="Genomic_DNA"/>
</dbReference>